<evidence type="ECO:0000256" key="5">
    <source>
        <dbReference type="ARBA" id="ARBA00022771"/>
    </source>
</evidence>
<protein>
    <recommendedName>
        <fullName evidence="12">C2H2-type domain-containing protein</fullName>
    </recommendedName>
</protein>
<dbReference type="SMART" id="SM00355">
    <property type="entry name" value="ZnF_C2H2"/>
    <property type="match status" value="6"/>
</dbReference>
<dbReference type="GO" id="GO:0001228">
    <property type="term" value="F:DNA-binding transcription activator activity, RNA polymerase II-specific"/>
    <property type="evidence" value="ECO:0007669"/>
    <property type="project" value="TreeGrafter"/>
</dbReference>
<reference evidence="13" key="2">
    <citation type="submission" date="2025-08" db="UniProtKB">
        <authorList>
            <consortium name="Ensembl"/>
        </authorList>
    </citation>
    <scope>IDENTIFICATION</scope>
</reference>
<feature type="domain" description="C2H2-type" evidence="12">
    <location>
        <begin position="100"/>
        <end position="127"/>
    </location>
</feature>
<sequence>EPPHIKEEQQEIWTNQEEDDVTEVTFTPVTVKSEVDDGINCGGPEPVRNFKPDTHLQPVTHDKSPDVSVGGWVLDETREPQSGLKLPNNYRRVTTGEKSFPCLDCGKTFSQNANLKTHMRIHRGEKPFSCSFCSKRFIQKIHLVRHLALHTGEKRHSCSMEADGEDCGELEPAKSLYPERATICGKKYPRKKSLTDHMRIHSEGNGFSCSVCSVCKKSFQWRGNLVTHMRIHTGEKPFSCSVCGRRFAAESSLPRHFRIHTGEKPFTCSVCKKTFSDRSVLSKHMRVHTGEKPLKLERWQGLPHINKVKPYKA</sequence>
<dbReference type="Pfam" id="PF00096">
    <property type="entry name" value="zf-C2H2"/>
    <property type="match status" value="5"/>
</dbReference>
<evidence type="ECO:0000256" key="2">
    <source>
        <dbReference type="ARBA" id="ARBA00006991"/>
    </source>
</evidence>
<dbReference type="Ensembl" id="ENSSAUT00010014713.1">
    <property type="protein sequence ID" value="ENSSAUP00010013843.1"/>
    <property type="gene ID" value="ENSSAUG00010006518.1"/>
</dbReference>
<keyword evidence="6" id="KW-0862">Zinc</keyword>
<keyword evidence="8" id="KW-0238">DNA-binding</keyword>
<keyword evidence="4" id="KW-0677">Repeat</keyword>
<comment type="similarity">
    <text evidence="2">Belongs to the krueppel C2H2-type zinc-finger protein family.</text>
</comment>
<feature type="domain" description="C2H2-type" evidence="12">
    <location>
        <begin position="177"/>
        <end position="206"/>
    </location>
</feature>
<comment type="subcellular location">
    <subcellularLocation>
        <location evidence="1">Nucleus</location>
    </subcellularLocation>
</comment>
<evidence type="ECO:0000313" key="14">
    <source>
        <dbReference type="Proteomes" id="UP000472265"/>
    </source>
</evidence>
<dbReference type="AlphaFoldDB" id="A0A671UJ58"/>
<evidence type="ECO:0000256" key="11">
    <source>
        <dbReference type="PROSITE-ProRule" id="PRU00042"/>
    </source>
</evidence>
<evidence type="ECO:0000256" key="6">
    <source>
        <dbReference type="ARBA" id="ARBA00022833"/>
    </source>
</evidence>
<feature type="domain" description="C2H2-type" evidence="12">
    <location>
        <begin position="207"/>
        <end position="237"/>
    </location>
</feature>
<keyword evidence="10" id="KW-0539">Nucleus</keyword>
<feature type="domain" description="C2H2-type" evidence="12">
    <location>
        <begin position="128"/>
        <end position="155"/>
    </location>
</feature>
<dbReference type="Proteomes" id="UP000472265">
    <property type="component" value="Chromosome 24"/>
</dbReference>
<dbReference type="SUPFAM" id="SSF57667">
    <property type="entry name" value="beta-beta-alpha zinc fingers"/>
    <property type="match status" value="4"/>
</dbReference>
<dbReference type="PROSITE" id="PS00028">
    <property type="entry name" value="ZINC_FINGER_C2H2_1"/>
    <property type="match status" value="5"/>
</dbReference>
<name>A0A671UJ58_SPAAU</name>
<evidence type="ECO:0000256" key="10">
    <source>
        <dbReference type="ARBA" id="ARBA00023242"/>
    </source>
</evidence>
<keyword evidence="5 11" id="KW-0863">Zinc-finger</keyword>
<dbReference type="PANTHER" id="PTHR24393">
    <property type="entry name" value="ZINC FINGER PROTEIN"/>
    <property type="match status" value="1"/>
</dbReference>
<proteinExistence type="inferred from homology"/>
<dbReference type="PANTHER" id="PTHR24393:SF151">
    <property type="entry name" value="C2H2-TYPE DOMAIN-CONTAINING PROTEIN"/>
    <property type="match status" value="1"/>
</dbReference>
<evidence type="ECO:0000313" key="13">
    <source>
        <dbReference type="Ensembl" id="ENSSAUP00010013843.1"/>
    </source>
</evidence>
<dbReference type="FunFam" id="3.30.160.60:FF:000145">
    <property type="entry name" value="Zinc finger protein 574"/>
    <property type="match status" value="1"/>
</dbReference>
<evidence type="ECO:0000259" key="12">
    <source>
        <dbReference type="PROSITE" id="PS50157"/>
    </source>
</evidence>
<evidence type="ECO:0000256" key="4">
    <source>
        <dbReference type="ARBA" id="ARBA00022737"/>
    </source>
</evidence>
<evidence type="ECO:0000256" key="8">
    <source>
        <dbReference type="ARBA" id="ARBA00023125"/>
    </source>
</evidence>
<organism evidence="13 14">
    <name type="scientific">Sparus aurata</name>
    <name type="common">Gilthead sea bream</name>
    <dbReference type="NCBI Taxonomy" id="8175"/>
    <lineage>
        <taxon>Eukaryota</taxon>
        <taxon>Metazoa</taxon>
        <taxon>Chordata</taxon>
        <taxon>Craniata</taxon>
        <taxon>Vertebrata</taxon>
        <taxon>Euteleostomi</taxon>
        <taxon>Actinopterygii</taxon>
        <taxon>Neopterygii</taxon>
        <taxon>Teleostei</taxon>
        <taxon>Neoteleostei</taxon>
        <taxon>Acanthomorphata</taxon>
        <taxon>Eupercaria</taxon>
        <taxon>Spariformes</taxon>
        <taxon>Sparidae</taxon>
        <taxon>Sparus</taxon>
    </lineage>
</organism>
<evidence type="ECO:0000256" key="1">
    <source>
        <dbReference type="ARBA" id="ARBA00004123"/>
    </source>
</evidence>
<evidence type="ECO:0000256" key="3">
    <source>
        <dbReference type="ARBA" id="ARBA00022723"/>
    </source>
</evidence>
<dbReference type="InterPro" id="IPR036236">
    <property type="entry name" value="Znf_C2H2_sf"/>
</dbReference>
<dbReference type="OMA" id="ERATICG"/>
<dbReference type="GO" id="GO:0000978">
    <property type="term" value="F:RNA polymerase II cis-regulatory region sequence-specific DNA binding"/>
    <property type="evidence" value="ECO:0007669"/>
    <property type="project" value="TreeGrafter"/>
</dbReference>
<dbReference type="GO" id="GO:0005634">
    <property type="term" value="C:nucleus"/>
    <property type="evidence" value="ECO:0007669"/>
    <property type="project" value="UniProtKB-SubCell"/>
</dbReference>
<dbReference type="Gene3D" id="3.30.160.60">
    <property type="entry name" value="Classic Zinc Finger"/>
    <property type="match status" value="6"/>
</dbReference>
<feature type="domain" description="C2H2-type" evidence="12">
    <location>
        <begin position="266"/>
        <end position="293"/>
    </location>
</feature>
<dbReference type="FunFam" id="3.30.160.60:FF:000100">
    <property type="entry name" value="Zinc finger 45-like"/>
    <property type="match status" value="1"/>
</dbReference>
<dbReference type="GO" id="GO:0008270">
    <property type="term" value="F:zinc ion binding"/>
    <property type="evidence" value="ECO:0007669"/>
    <property type="project" value="UniProtKB-KW"/>
</dbReference>
<keyword evidence="14" id="KW-1185">Reference proteome</keyword>
<dbReference type="FunFam" id="3.30.160.60:FF:000110">
    <property type="entry name" value="Zinc finger protein-like"/>
    <property type="match status" value="1"/>
</dbReference>
<evidence type="ECO:0000256" key="9">
    <source>
        <dbReference type="ARBA" id="ARBA00023163"/>
    </source>
</evidence>
<dbReference type="InterPro" id="IPR013087">
    <property type="entry name" value="Znf_C2H2_type"/>
</dbReference>
<accession>A0A671UJ58</accession>
<keyword evidence="9" id="KW-0804">Transcription</keyword>
<evidence type="ECO:0000256" key="7">
    <source>
        <dbReference type="ARBA" id="ARBA00023015"/>
    </source>
</evidence>
<dbReference type="PROSITE" id="PS50157">
    <property type="entry name" value="ZINC_FINGER_C2H2_2"/>
    <property type="match status" value="6"/>
</dbReference>
<reference evidence="13" key="1">
    <citation type="submission" date="2021-04" db="EMBL/GenBank/DDBJ databases">
        <authorList>
            <consortium name="Wellcome Sanger Institute Data Sharing"/>
        </authorList>
    </citation>
    <scope>NUCLEOTIDE SEQUENCE [LARGE SCALE GENOMIC DNA]</scope>
</reference>
<keyword evidence="7" id="KW-0805">Transcription regulation</keyword>
<keyword evidence="3" id="KW-0479">Metal-binding</keyword>
<dbReference type="GeneTree" id="ENSGT00950000182774"/>
<dbReference type="FunFam" id="3.30.160.60:FF:002343">
    <property type="entry name" value="Zinc finger protein 33A"/>
    <property type="match status" value="1"/>
</dbReference>
<dbReference type="FunFam" id="3.30.160.60:FF:001480">
    <property type="entry name" value="Si:cabz01071911.3"/>
    <property type="match status" value="1"/>
</dbReference>
<feature type="domain" description="C2H2-type" evidence="12">
    <location>
        <begin position="238"/>
        <end position="265"/>
    </location>
</feature>
<reference evidence="13" key="3">
    <citation type="submission" date="2025-09" db="UniProtKB">
        <authorList>
            <consortium name="Ensembl"/>
        </authorList>
    </citation>
    <scope>IDENTIFICATION</scope>
</reference>